<accession>A0ABQ6UJN1</accession>
<dbReference type="InterPro" id="IPR052523">
    <property type="entry name" value="Trichothecene_AcTrans"/>
</dbReference>
<dbReference type="PANTHER" id="PTHR42791">
    <property type="entry name" value="GNAT FAMILY ACETYLTRANSFERASE"/>
    <property type="match status" value="1"/>
</dbReference>
<evidence type="ECO:0000313" key="2">
    <source>
        <dbReference type="Proteomes" id="UP000471364"/>
    </source>
</evidence>
<gene>
    <name evidence="1" type="ORF">F6X54_10275</name>
</gene>
<sequence>MTPPETVSRRATSKDIDALSEVVADTLMAQPTAAWLVPDAAECPGVLLRYARLLLTRGLEEGQVATTDDHAAVAVWYSRLEPPAPAAVWVYDLQRLLGSHAARFALLHAYVDAVLPHTPHHYLAHLAARPGQSGAARALLDSYHRRLDAEGLPAYAEASGARPRESVFARLGYEPRSPVLLEPGGPALWRMWRPAPGDRRSDALPCRMRAHRSAMPLRRRAVPASPRFP</sequence>
<dbReference type="Proteomes" id="UP000471364">
    <property type="component" value="Unassembled WGS sequence"/>
</dbReference>
<proteinExistence type="predicted"/>
<dbReference type="RefSeq" id="WP_151012415.1">
    <property type="nucleotide sequence ID" value="NZ_JBNJLV010000001.1"/>
</dbReference>
<reference evidence="1 2" key="1">
    <citation type="submission" date="2019-09" db="EMBL/GenBank/DDBJ databases">
        <title>High taxonomic diversity of Micromonospora strains isolated from Medicago sativa nodules in different geographical locations.</title>
        <authorList>
            <person name="Martinez-Hidalgo P."/>
            <person name="Flores-Felix J.D."/>
            <person name="Velazquez E."/>
            <person name="Brau L."/>
            <person name="Trujillo M.E."/>
            <person name="Martinez-Molina E."/>
        </authorList>
    </citation>
    <scope>NUCLEOTIDE SEQUENCE [LARGE SCALE GENOMIC DNA]</scope>
    <source>
        <strain evidence="1 2">ALFB5</strain>
    </source>
</reference>
<dbReference type="Gene3D" id="3.40.630.30">
    <property type="match status" value="1"/>
</dbReference>
<protein>
    <submittedName>
        <fullName evidence="1">N-acetyltransferase</fullName>
    </submittedName>
</protein>
<dbReference type="InterPro" id="IPR016181">
    <property type="entry name" value="Acyl_CoA_acyltransferase"/>
</dbReference>
<organism evidence="1 2">
    <name type="scientific">Micromonospora aurantiaca</name>
    <name type="common">nom. illeg.</name>
    <dbReference type="NCBI Taxonomy" id="47850"/>
    <lineage>
        <taxon>Bacteria</taxon>
        <taxon>Bacillati</taxon>
        <taxon>Actinomycetota</taxon>
        <taxon>Actinomycetes</taxon>
        <taxon>Micromonosporales</taxon>
        <taxon>Micromonosporaceae</taxon>
        <taxon>Micromonospora</taxon>
    </lineage>
</organism>
<evidence type="ECO:0000313" key="1">
    <source>
        <dbReference type="EMBL" id="KAB1116858.1"/>
    </source>
</evidence>
<dbReference type="EMBL" id="WAAR01000034">
    <property type="protein sequence ID" value="KAB1116858.1"/>
    <property type="molecule type" value="Genomic_DNA"/>
</dbReference>
<name>A0ABQ6UJN1_9ACTN</name>
<comment type="caution">
    <text evidence="1">The sequence shown here is derived from an EMBL/GenBank/DDBJ whole genome shotgun (WGS) entry which is preliminary data.</text>
</comment>
<dbReference type="PANTHER" id="PTHR42791:SF1">
    <property type="entry name" value="N-ACETYLTRANSFERASE DOMAIN-CONTAINING PROTEIN"/>
    <property type="match status" value="1"/>
</dbReference>
<keyword evidence="2" id="KW-1185">Reference proteome</keyword>
<dbReference type="SUPFAM" id="SSF55729">
    <property type="entry name" value="Acyl-CoA N-acyltransferases (Nat)"/>
    <property type="match status" value="1"/>
</dbReference>